<accession>A0A806XAK5</accession>
<reference evidence="2" key="1">
    <citation type="submission" date="2015-10" db="EMBL/GenBank/DDBJ databases">
        <title>Complete Genome Sequencing of Klebsiella sp. strain G5.</title>
        <authorList>
            <person name="Chan K.-G."/>
            <person name="Chen J.-W."/>
        </authorList>
    </citation>
    <scope>NUCLEOTIDE SEQUENCE [LARGE SCALE GENOMIC DNA]</scope>
    <source>
        <strain evidence="2">G5</strain>
    </source>
</reference>
<proteinExistence type="predicted"/>
<organism evidence="1 2">
    <name type="scientific">[Enterobacter] lignolyticus</name>
    <dbReference type="NCBI Taxonomy" id="1334193"/>
    <lineage>
        <taxon>Bacteria</taxon>
        <taxon>Pseudomonadati</taxon>
        <taxon>Pseudomonadota</taxon>
        <taxon>Gammaproteobacteria</taxon>
        <taxon>Enterobacterales</taxon>
        <taxon>Enterobacteriaceae</taxon>
        <taxon>Pluralibacter</taxon>
    </lineage>
</organism>
<name>A0A806XAK5_9ENTR</name>
<evidence type="ECO:0000313" key="1">
    <source>
        <dbReference type="EMBL" id="ALR75739.1"/>
    </source>
</evidence>
<evidence type="ECO:0000313" key="2">
    <source>
        <dbReference type="Proteomes" id="UP000069162"/>
    </source>
</evidence>
<protein>
    <submittedName>
        <fullName evidence="1">Uncharacterized protein</fullName>
    </submittedName>
</protein>
<dbReference type="KEGG" id="kle:AO703_05295"/>
<dbReference type="Proteomes" id="UP000069162">
    <property type="component" value="Chromosome"/>
</dbReference>
<dbReference type="EMBL" id="CP012871">
    <property type="protein sequence ID" value="ALR75739.1"/>
    <property type="molecule type" value="Genomic_DNA"/>
</dbReference>
<dbReference type="AlphaFoldDB" id="A0A806XAK5"/>
<gene>
    <name evidence="1" type="ORF">AO703_05295</name>
</gene>
<sequence length="65" mass="7080">MLTWNGESLQGNNKAISLFFYFGAGITPVRSNAKELIAAHIPVKADMFHIARTQKLAGFTIVTGD</sequence>